<dbReference type="InterPro" id="IPR006076">
    <property type="entry name" value="FAD-dep_OxRdtase"/>
</dbReference>
<dbReference type="InterPro" id="IPR036188">
    <property type="entry name" value="FAD/NAD-bd_sf"/>
</dbReference>
<evidence type="ECO:0000256" key="1">
    <source>
        <dbReference type="ARBA" id="ARBA00023002"/>
    </source>
</evidence>
<dbReference type="AlphaFoldDB" id="A0A2A2EYZ7"/>
<dbReference type="RefSeq" id="WP_095620749.1">
    <property type="nucleotide sequence ID" value="NZ_NSKB01000003.1"/>
</dbReference>
<dbReference type="GO" id="GO:0005737">
    <property type="term" value="C:cytoplasm"/>
    <property type="evidence" value="ECO:0007669"/>
    <property type="project" value="TreeGrafter"/>
</dbReference>
<dbReference type="SUPFAM" id="SSF51905">
    <property type="entry name" value="FAD/NAD(P)-binding domain"/>
    <property type="match status" value="1"/>
</dbReference>
<evidence type="ECO:0000313" key="4">
    <source>
        <dbReference type="Proteomes" id="UP000217771"/>
    </source>
</evidence>
<dbReference type="SUPFAM" id="SSF54373">
    <property type="entry name" value="FAD-linked reductases, C-terminal domain"/>
    <property type="match status" value="1"/>
</dbReference>
<proteinExistence type="predicted"/>
<evidence type="ECO:0000313" key="3">
    <source>
        <dbReference type="EMBL" id="PAU77589.1"/>
    </source>
</evidence>
<keyword evidence="4" id="KW-1185">Reference proteome</keyword>
<protein>
    <submittedName>
        <fullName evidence="3">Amino acid dehydrogenase</fullName>
    </submittedName>
</protein>
<dbReference type="GO" id="GO:0016491">
    <property type="term" value="F:oxidoreductase activity"/>
    <property type="evidence" value="ECO:0007669"/>
    <property type="project" value="UniProtKB-KW"/>
</dbReference>
<name>A0A2A2EYZ7_9GAMM</name>
<gene>
    <name evidence="3" type="ORF">CK498_10255</name>
</gene>
<keyword evidence="1" id="KW-0560">Oxidoreductase</keyword>
<dbReference type="OrthoDB" id="9805337at2"/>
<dbReference type="Gene3D" id="3.30.9.10">
    <property type="entry name" value="D-Amino Acid Oxidase, subunit A, domain 2"/>
    <property type="match status" value="1"/>
</dbReference>
<comment type="caution">
    <text evidence="3">The sequence shown here is derived from an EMBL/GenBank/DDBJ whole genome shotgun (WGS) entry which is preliminary data.</text>
</comment>
<dbReference type="PANTHER" id="PTHR13847">
    <property type="entry name" value="SARCOSINE DEHYDROGENASE-RELATED"/>
    <property type="match status" value="1"/>
</dbReference>
<dbReference type="Proteomes" id="UP000217771">
    <property type="component" value="Unassembled WGS sequence"/>
</dbReference>
<dbReference type="EMBL" id="NSKB01000003">
    <property type="protein sequence ID" value="PAU77589.1"/>
    <property type="molecule type" value="Genomic_DNA"/>
</dbReference>
<evidence type="ECO:0000259" key="2">
    <source>
        <dbReference type="Pfam" id="PF01266"/>
    </source>
</evidence>
<dbReference type="Pfam" id="PF01266">
    <property type="entry name" value="DAO"/>
    <property type="match status" value="1"/>
</dbReference>
<sequence length="415" mass="45078">MTRETLVLGAGMVGTSVAYHLARRGRAVTLLDRRGPGEETSFGNAGIIQREAVKPYPFPRDLATLLRVLPNRQIDIRYRPHGLLAAAGPLLQYWRHSTPARHAAAVPAYASLTVRCTEEHQALIAASGAESLVCKQGWLDGFREQASLEAQVDNAEAIGEAYGVTHEVLDAAALKACEPHLRGGLLGAVHWTNGWTVRDPGALVKAYAAAFEAAGGRVEQAEARRLEQTASGWRLHTEAGVHEAEELVLATGPWSSRWLAELGYRVPLFPKRGYHMHYAMQDDARLNHWLRDADAGYLLAPMRAGVRLTTGAELTTLDAAPRYGQLDAAERVARELLPLGERRDVAPWMGSRPCVADMLPVIGAAPRHDGLWLAFGHGHQGFTLGPVTGRVLAEQMCGETPAVDLAPFQLARFAS</sequence>
<organism evidence="3 4">
    <name type="scientific">Halomonas salipaludis</name>
    <dbReference type="NCBI Taxonomy" id="2032625"/>
    <lineage>
        <taxon>Bacteria</taxon>
        <taxon>Pseudomonadati</taxon>
        <taxon>Pseudomonadota</taxon>
        <taxon>Gammaproteobacteria</taxon>
        <taxon>Oceanospirillales</taxon>
        <taxon>Halomonadaceae</taxon>
        <taxon>Halomonas</taxon>
    </lineage>
</organism>
<reference evidence="3 4" key="1">
    <citation type="submission" date="2017-08" db="EMBL/GenBank/DDBJ databases">
        <title>Halomonas alkalisoli sp. nov., isolated from saline alkaline soil.</title>
        <authorList>
            <person name="Wang D."/>
            <person name="Zhang G."/>
        </authorList>
    </citation>
    <scope>NUCLEOTIDE SEQUENCE [LARGE SCALE GENOMIC DNA]</scope>
    <source>
        <strain evidence="3 4">WRN001</strain>
    </source>
</reference>
<accession>A0A2A2EYZ7</accession>
<feature type="domain" description="FAD dependent oxidoreductase" evidence="2">
    <location>
        <begin position="6"/>
        <end position="394"/>
    </location>
</feature>
<dbReference type="Gene3D" id="3.50.50.60">
    <property type="entry name" value="FAD/NAD(P)-binding domain"/>
    <property type="match status" value="2"/>
</dbReference>
<dbReference type="PANTHER" id="PTHR13847:SF289">
    <property type="entry name" value="GLYCINE OXIDASE"/>
    <property type="match status" value="1"/>
</dbReference>